<evidence type="ECO:0000259" key="2">
    <source>
        <dbReference type="Pfam" id="PF12172"/>
    </source>
</evidence>
<keyword evidence="4" id="KW-1185">Reference proteome</keyword>
<reference evidence="3 4" key="1">
    <citation type="submission" date="2023-07" db="EMBL/GenBank/DDBJ databases">
        <title>Sorghum-associated microbial communities from plants grown in Nebraska, USA.</title>
        <authorList>
            <person name="Schachtman D."/>
        </authorList>
    </citation>
    <scope>NUCLEOTIDE SEQUENCE [LARGE SCALE GENOMIC DNA]</scope>
    <source>
        <strain evidence="3 4">DS1781</strain>
    </source>
</reference>
<dbReference type="EMBL" id="JAVDRF010000002">
    <property type="protein sequence ID" value="MDR6535084.1"/>
    <property type="molecule type" value="Genomic_DNA"/>
</dbReference>
<evidence type="ECO:0000259" key="1">
    <source>
        <dbReference type="Pfam" id="PF01796"/>
    </source>
</evidence>
<dbReference type="Gene3D" id="6.10.30.10">
    <property type="match status" value="1"/>
</dbReference>
<accession>A0ABU1N9H8</accession>
<feature type="domain" description="ChsH2 rubredoxin-like zinc ribbon" evidence="2">
    <location>
        <begin position="26"/>
        <end position="60"/>
    </location>
</feature>
<evidence type="ECO:0000313" key="4">
    <source>
        <dbReference type="Proteomes" id="UP001184230"/>
    </source>
</evidence>
<name>A0ABU1N9H8_9BURK</name>
<dbReference type="SUPFAM" id="SSF50249">
    <property type="entry name" value="Nucleic acid-binding proteins"/>
    <property type="match status" value="1"/>
</dbReference>
<dbReference type="InterPro" id="IPR012340">
    <property type="entry name" value="NA-bd_OB-fold"/>
</dbReference>
<dbReference type="RefSeq" id="WP_309898878.1">
    <property type="nucleotide sequence ID" value="NZ_JAVDRF010000002.1"/>
</dbReference>
<dbReference type="InterPro" id="IPR002878">
    <property type="entry name" value="ChsH2_C"/>
</dbReference>
<dbReference type="InterPro" id="IPR022002">
    <property type="entry name" value="ChsH2_Znr"/>
</dbReference>
<proteinExistence type="predicted"/>
<dbReference type="InterPro" id="IPR052513">
    <property type="entry name" value="Thioester_dehydratase-like"/>
</dbReference>
<sequence>MSTETYLPPGLPIPVPEADGLSRPYWSGLRENRLQVQRCAACGTWQFGPEWLCHRCHRFDPAWVEVAPRGRIYSWERVWHPVHPCLKGVGPYLVVLVELPEAGNVRMLGNLLGDPMQDVIIGAAVEGVFEHHPAAEPPYTLMQWRCVAG</sequence>
<feature type="domain" description="ChsH2 C-terminal OB-fold" evidence="1">
    <location>
        <begin position="63"/>
        <end position="130"/>
    </location>
</feature>
<comment type="caution">
    <text evidence="3">The sequence shown here is derived from an EMBL/GenBank/DDBJ whole genome shotgun (WGS) entry which is preliminary data.</text>
</comment>
<evidence type="ECO:0000313" key="3">
    <source>
        <dbReference type="EMBL" id="MDR6535084.1"/>
    </source>
</evidence>
<dbReference type="PANTHER" id="PTHR34075">
    <property type="entry name" value="BLR3430 PROTEIN"/>
    <property type="match status" value="1"/>
</dbReference>
<gene>
    <name evidence="3" type="ORF">J2739_000844</name>
</gene>
<organism evidence="3 4">
    <name type="scientific">Variovorax soli</name>
    <dbReference type="NCBI Taxonomy" id="376815"/>
    <lineage>
        <taxon>Bacteria</taxon>
        <taxon>Pseudomonadati</taxon>
        <taxon>Pseudomonadota</taxon>
        <taxon>Betaproteobacteria</taxon>
        <taxon>Burkholderiales</taxon>
        <taxon>Comamonadaceae</taxon>
        <taxon>Variovorax</taxon>
    </lineage>
</organism>
<protein>
    <submittedName>
        <fullName evidence="3">OB-fold protein</fullName>
    </submittedName>
</protein>
<dbReference type="Pfam" id="PF12172">
    <property type="entry name" value="zf-ChsH2"/>
    <property type="match status" value="1"/>
</dbReference>
<dbReference type="Proteomes" id="UP001184230">
    <property type="component" value="Unassembled WGS sequence"/>
</dbReference>
<dbReference type="PANTHER" id="PTHR34075:SF5">
    <property type="entry name" value="BLR3430 PROTEIN"/>
    <property type="match status" value="1"/>
</dbReference>
<dbReference type="Pfam" id="PF01796">
    <property type="entry name" value="OB_ChsH2_C"/>
    <property type="match status" value="1"/>
</dbReference>